<dbReference type="AlphaFoldDB" id="A0A5B7DC58"/>
<reference evidence="1 2" key="1">
    <citation type="submission" date="2019-05" db="EMBL/GenBank/DDBJ databases">
        <title>Another draft genome of Portunus trituberculatus and its Hox gene families provides insights of decapod evolution.</title>
        <authorList>
            <person name="Jeong J.-H."/>
            <person name="Song I."/>
            <person name="Kim S."/>
            <person name="Choi T."/>
            <person name="Kim D."/>
            <person name="Ryu S."/>
            <person name="Kim W."/>
        </authorList>
    </citation>
    <scope>NUCLEOTIDE SEQUENCE [LARGE SCALE GENOMIC DNA]</scope>
    <source>
        <tissue evidence="1">Muscle</tissue>
    </source>
</reference>
<organism evidence="1 2">
    <name type="scientific">Portunus trituberculatus</name>
    <name type="common">Swimming crab</name>
    <name type="synonym">Neptunus trituberculatus</name>
    <dbReference type="NCBI Taxonomy" id="210409"/>
    <lineage>
        <taxon>Eukaryota</taxon>
        <taxon>Metazoa</taxon>
        <taxon>Ecdysozoa</taxon>
        <taxon>Arthropoda</taxon>
        <taxon>Crustacea</taxon>
        <taxon>Multicrustacea</taxon>
        <taxon>Malacostraca</taxon>
        <taxon>Eumalacostraca</taxon>
        <taxon>Eucarida</taxon>
        <taxon>Decapoda</taxon>
        <taxon>Pleocyemata</taxon>
        <taxon>Brachyura</taxon>
        <taxon>Eubrachyura</taxon>
        <taxon>Portunoidea</taxon>
        <taxon>Portunidae</taxon>
        <taxon>Portuninae</taxon>
        <taxon>Portunus</taxon>
    </lineage>
</organism>
<comment type="caution">
    <text evidence="1">The sequence shown here is derived from an EMBL/GenBank/DDBJ whole genome shotgun (WGS) entry which is preliminary data.</text>
</comment>
<sequence length="68" mass="7236">MKSEMCCRPGHRMVFGGRPCPLQSCALGIVQYKVVNREGGVPLGSITLVCGAGGERRQGCLQGKDKDV</sequence>
<dbReference type="Proteomes" id="UP000324222">
    <property type="component" value="Unassembled WGS sequence"/>
</dbReference>
<proteinExistence type="predicted"/>
<protein>
    <submittedName>
        <fullName evidence="1">Uncharacterized protein</fullName>
    </submittedName>
</protein>
<accession>A0A5B7DC58</accession>
<keyword evidence="2" id="KW-1185">Reference proteome</keyword>
<evidence type="ECO:0000313" key="1">
    <source>
        <dbReference type="EMBL" id="MPC18797.1"/>
    </source>
</evidence>
<gene>
    <name evidence="1" type="ORF">E2C01_011691</name>
</gene>
<evidence type="ECO:0000313" key="2">
    <source>
        <dbReference type="Proteomes" id="UP000324222"/>
    </source>
</evidence>
<dbReference type="EMBL" id="VSRR010000711">
    <property type="protein sequence ID" value="MPC18797.1"/>
    <property type="molecule type" value="Genomic_DNA"/>
</dbReference>
<name>A0A5B7DC58_PORTR</name>